<evidence type="ECO:0000313" key="10">
    <source>
        <dbReference type="Proteomes" id="UP000204080"/>
    </source>
</evidence>
<dbReference type="Pfam" id="PF17646">
    <property type="entry name" value="Zemlya"/>
    <property type="match status" value="1"/>
</dbReference>
<protein>
    <submittedName>
        <fullName evidence="9">Putative polyprotein 1a</fullName>
    </submittedName>
</protein>
<feature type="region of interest" description="Disordered" evidence="6">
    <location>
        <begin position="75"/>
        <end position="119"/>
    </location>
</feature>
<keyword evidence="4" id="KW-0378">Hydrolase</keyword>
<evidence type="ECO:0000256" key="2">
    <source>
        <dbReference type="ARBA" id="ARBA00022741"/>
    </source>
</evidence>
<evidence type="ECO:0000256" key="5">
    <source>
        <dbReference type="ARBA" id="ARBA00022840"/>
    </source>
</evidence>
<dbReference type="InterPro" id="IPR027351">
    <property type="entry name" value="(+)RNA_virus_helicase_core_dom"/>
</dbReference>
<evidence type="ECO:0000256" key="6">
    <source>
        <dbReference type="SAM" id="MobiDB-lite"/>
    </source>
</evidence>
<feature type="compositionally biased region" description="Basic and acidic residues" evidence="6">
    <location>
        <begin position="84"/>
        <end position="96"/>
    </location>
</feature>
<dbReference type="GeneID" id="20465062"/>
<proteinExistence type="predicted"/>
<keyword evidence="5" id="KW-0067">ATP-binding</keyword>
<dbReference type="PROSITE" id="PS51657">
    <property type="entry name" value="PSRV_HELICASE"/>
    <property type="match status" value="1"/>
</dbReference>
<dbReference type="InterPro" id="IPR008749">
    <property type="entry name" value="Peptidase_C42"/>
</dbReference>
<dbReference type="GO" id="GO:0075523">
    <property type="term" value="P:viral translational frameshifting"/>
    <property type="evidence" value="ECO:0007669"/>
    <property type="project" value="UniProtKB-KW"/>
</dbReference>
<dbReference type="GO" id="GO:0006396">
    <property type="term" value="P:RNA processing"/>
    <property type="evidence" value="ECO:0007669"/>
    <property type="project" value="InterPro"/>
</dbReference>
<dbReference type="Gene3D" id="3.40.50.300">
    <property type="entry name" value="P-loop containing nucleotide triphosphate hydrolases"/>
    <property type="match status" value="2"/>
</dbReference>
<evidence type="ECO:0000256" key="1">
    <source>
        <dbReference type="ARBA" id="ARBA00022679"/>
    </source>
</evidence>
<name>A0A088MGX0_9CLOS</name>
<feature type="region of interest" description="Disordered" evidence="6">
    <location>
        <begin position="2745"/>
        <end position="2781"/>
    </location>
</feature>
<dbReference type="RefSeq" id="YP_009058928.1">
    <property type="nucleotide sequence ID" value="NC_024906.1"/>
</dbReference>
<evidence type="ECO:0000256" key="4">
    <source>
        <dbReference type="ARBA" id="ARBA00022801"/>
    </source>
</evidence>
<dbReference type="GO" id="GO:0005524">
    <property type="term" value="F:ATP binding"/>
    <property type="evidence" value="ECO:0007669"/>
    <property type="project" value="UniProtKB-KW"/>
</dbReference>
<accession>A0A088MGX0</accession>
<dbReference type="Pfam" id="PF01443">
    <property type="entry name" value="Viral_helicase1"/>
    <property type="match status" value="1"/>
</dbReference>
<dbReference type="InterPro" id="IPR002588">
    <property type="entry name" value="Alphavirus-like_MT_dom"/>
</dbReference>
<reference evidence="9 10" key="1">
    <citation type="journal article" date="2014" name="Mol. Plant Pathol.">
        <title>Deep sequencing reveals a novel closterovirus associated with wild rose leaf rosette disease.</title>
        <authorList>
            <person name="He Y."/>
            <person name="Yang Z."/>
            <person name="Hong N."/>
            <person name="Wang G."/>
            <person name="Ning G."/>
            <person name="Xu W."/>
        </authorList>
    </citation>
    <scope>NUCLEOTIDE SEQUENCE [LARGE SCALE GENOMIC DNA]</scope>
    <source>
        <strain evidence="9">RLRaV-CWR.1</strain>
    </source>
</reference>
<sequence length="2781" mass="309568">MKTFYVFADPDPPLPVPGSPYVPPINPPFVDHAAIAWYNMGFEYRPHFYRAKGNFPRQIFISSAGAISPYPESFRQASRRRARSERVARKSLKEPRVASPGVKAPFAQDPVEPVPSVTKSDISSEFVDPSWGERKGKSPKLNYTMGPSAAEFFFGAPVLGRGVCTRSSRLVRTVKSGKTERTAAWRNAEECTQRTSYNPIGSSVKAPEVVHHKRGFSYPEITHIFGGYDRHDVGSTFFTKERSLDRLVAMAVSRVKRHMPSATTLFTCFSGPAGLVFARPKNLREVDIFVNPLNAPKFRFTVVAVWYAAHLCFLNGGDIAPLLSLFRVPDMQSGMCYLAHVFLVSLTLGVRGRYKSFLSLGRYPSVEDFEHRLVSVFGNDALSVAYRGSSSGGVFHCDLTQDYAFVGAGELIGGLPPVRVHRIKCDSDYPSDCPPTWESFYFRGKGVSRVVNCVNRFIDTYQFPQSRLYSHFVNARGDSEGVLVPLGQGWIKVYVRIGTGWGVYFRKSHALSRVLSWYVTGECAEPFFDEGSVEGLCYLSHLNRVSLETGVPYRQDRAVAILKDYPTATKLRWYVKWWFGKSALKVPLHCELNGKNVHATSYGSPRDISGFTYTTRVGGSVVQDACPPNDVEKMRIISDLMGKLQNNRESILVKSIEKDLIDFSKSVSDLNKEKETVFVPFSVSERVQVVLTKSYPEFNITFTHSTHSDHGAAAASRLLENALLHKYAGSNYSDIGGCPRYHVNSRHVSVHVCRPLMDAKDSQRRIMRHRGYDNMKLDSDDVSNLTAVLSTLSFCCKSVEECTHKSKTFTMVQVYDIPLLTLFEAMVLRECDITYATMITPGEILDGRTQFYVEDLECEIKINEGEDRLVYAFPGSVYTHSLKTVLGYMKNPLTVYKDYLFSVEMTSLRSSVNLYVITKSSVYPDIRQTKLVRFRRCETDVVRVKIPNYCAKTRVCKPGHKYLYLDSKFVMRVLGHIMNTCTVVNSKTFEWAFTFTKAATSRVVVSGKVVYKDVALGIENLDGFVAVMLAAGVRSRQNSEYFSKKLALYTGDASCFQLVLFALKERFLAVMSSMREYVAKVMKSFFKEYFFLEFMDIEEPFTTISEYAEYSCEVDVNRKGFLVEDEEIKILSSKSQDSVIVDSVSKIIGADQKGDKYVAPHMKKKGLYGAGTGGWASRLVEFLASINYNPIAFFTEWVLSRLVGNPATQLIKKVVQSLSAVVKNTGDVVNAFALVWRACSDLVHVALAPLPDAVNIKRFVSSSVDVIVKYGGVGQIKDFFYASLSYLQSLYSGASQRVLHVVKNLYEFCLQPSNGAVIFEGVVSLVLSLFNHVPDLLMGTISINYFLVKLVGQIILEYNIASYTHDRVGPPETNKSEFFRRCCAALAAAVSTRGVKFDCVGVVQLSTVLPMLTRKLLACVLVTDNAHINYVRHAGDDFPIFTYLSDLFSSVRHLPNELCTYICAQVGDYINHLGLSDRSDLSMTSYIASKCVKRIFSTFCKAQVTPAGQSTVELVTSAESCIESLGSAVPLDEIAKIAEDEVGDGLSPVSQPVNGESATSESLLKRLLRRFVVSGFSLYRTRPGLGGGSRCSNAIVRFLNYISGLVQRVFSADLVTKALESVRAFISSVAPRALLSLGALSVSVSVGFVFPNLVPVPLFLNLFTGSHLAYTLIRSNILKSADLCRRFERRLGASLSLRSEIDIVLDASVDEANVRLPRLLAAHWPEYPGFVPECDIISVSDYDDNLTDDCDDDEVLCHSSFWSQLSVITLKGLSCLTLALRVVFATGVVSCVAYTPSAIGATIYGVCGPIVGGLVLGCFHDLNQLSPHSLISLTLTSLYCNLFESVFFYPKIALNRVKVLCGCSPDPIYRDDVVAALLLNKIRQLTAERDGVNTPDGGEVPVGLGEMAEIAEEGTIGMSEEDFTDLESEVDEALSTISAANSGGLGGGSAGRWFIISLLKAISVSVRAFVRFFPFKPVVKAGLLSTVSTNRLLTQVCGHALFTKCFIVRDLIVVGERANKWVPRLVVPIVEWKRTPECLRRKLNGLLKVVDDHVLPFCRKYFFLEAAVIRWVWSCLPITWKPTSRRLTTYPALSIKTYHEDDSEGASGSSSDFISSVERTKEALLFNERPVKVAPPLVSVPTIHPVQGAPKEESVADEGVGKIPSSKIDLMPFAEAKRQDEVQSKKMQVRATQNCIPAKRKTSGSKRKGTQISKYLERLNNEEGVPTSYQEADRRSEFYSMTNSIREFYYSHEVALYELFMKMSALWEDALIVDFEPQLCKATKEDGVFVINFDQGFAYGANGKRSLMDGRFINDYEFVFNSSGLCPTEVALKKRGGFCIVHENLKFLAANAFLLNMPSRFIEYTNAEASVRVFEAPPGGGKTYALVDTYVSLKKDGKKSVVVITANKNSQEEIVSRCVKTFCERGVEYVNAQRLSMTIYTVDAYLMHHTSVRSEVLLVDECFMIHNGAVAATINFTGAKKCAFYGDSRQIHYIHRNELGISEYHDLNMFIPDTSRVYGEVSYRCPWDVCEWLSTFYPRHVKSMARDSVGKSSMSVSEITNESDVPERPGFKYITFTQAEKRDLQKKFDLSRFKTVVQTVHEVQGETYSNVALVRTKFQDEAPFTSLNHITVALSRHTDSLTYYHLGQKKFDEINGHINNARRIVENFKGLPESLTSSKLSYELGPMHEQSGECKAASAPYEVISLFLNDVIPGSATVDLGDLSEELSHTPFESGCDDVVIRESSADTRGTSAQAPHRVRLCEESSDTEEAPIAPREPAVL</sequence>
<feature type="domain" description="(+)RNA virus helicase C-terminal" evidence="7">
    <location>
        <begin position="2344"/>
        <end position="2690"/>
    </location>
</feature>
<evidence type="ECO:0000256" key="3">
    <source>
        <dbReference type="ARBA" id="ARBA00022758"/>
    </source>
</evidence>
<keyword evidence="2" id="KW-0547">Nucleotide-binding</keyword>
<dbReference type="InterPro" id="IPR027417">
    <property type="entry name" value="P-loop_NTPase"/>
</dbReference>
<dbReference type="Pfam" id="PF05533">
    <property type="entry name" value="Peptidase_C42"/>
    <property type="match status" value="2"/>
</dbReference>
<evidence type="ECO:0000259" key="8">
    <source>
        <dbReference type="PROSITE" id="PS51743"/>
    </source>
</evidence>
<dbReference type="GO" id="GO:0003723">
    <property type="term" value="F:RNA binding"/>
    <property type="evidence" value="ECO:0007669"/>
    <property type="project" value="InterPro"/>
</dbReference>
<dbReference type="GO" id="GO:0016787">
    <property type="term" value="F:hydrolase activity"/>
    <property type="evidence" value="ECO:0007669"/>
    <property type="project" value="UniProtKB-KW"/>
</dbReference>
<dbReference type="SUPFAM" id="SSF52540">
    <property type="entry name" value="P-loop containing nucleoside triphosphate hydrolases"/>
    <property type="match status" value="1"/>
</dbReference>
<keyword evidence="1" id="KW-0808">Transferase</keyword>
<feature type="domain" description="Alphavirus-like MT" evidence="8">
    <location>
        <begin position="701"/>
        <end position="889"/>
    </location>
</feature>
<dbReference type="KEGG" id="vg:20465062"/>
<evidence type="ECO:0000313" key="9">
    <source>
        <dbReference type="EMBL" id="AIN39536.1"/>
    </source>
</evidence>
<dbReference type="InterPro" id="IPR040910">
    <property type="entry name" value="Zemlya"/>
</dbReference>
<organism evidence="9 10">
    <name type="scientific">Rose leaf rosette-associated virus</name>
    <dbReference type="NCBI Taxonomy" id="1543207"/>
    <lineage>
        <taxon>Viruses</taxon>
        <taxon>Riboviria</taxon>
        <taxon>Orthornavirae</taxon>
        <taxon>Kitrinoviricota</taxon>
        <taxon>Alsuviricetes</taxon>
        <taxon>Martellivirales</taxon>
        <taxon>Closteroviridae</taxon>
        <taxon>Closterovirus</taxon>
        <taxon>Closterovirus rosafolium</taxon>
    </lineage>
</organism>
<dbReference type="Pfam" id="PF01660">
    <property type="entry name" value="Vmethyltransf"/>
    <property type="match status" value="1"/>
</dbReference>
<keyword evidence="10" id="KW-1185">Reference proteome</keyword>
<dbReference type="Proteomes" id="UP000204080">
    <property type="component" value="Segment"/>
</dbReference>
<keyword evidence="3" id="KW-0688">Ribosomal frameshifting</keyword>
<evidence type="ECO:0000259" key="7">
    <source>
        <dbReference type="PROSITE" id="PS51657"/>
    </source>
</evidence>
<dbReference type="EMBL" id="KJ748003">
    <property type="protein sequence ID" value="AIN39536.1"/>
    <property type="molecule type" value="Genomic_RNA"/>
</dbReference>
<dbReference type="GO" id="GO:0008174">
    <property type="term" value="F:mRNA methyltransferase activity"/>
    <property type="evidence" value="ECO:0007669"/>
    <property type="project" value="UniProtKB-UniRule"/>
</dbReference>
<dbReference type="GO" id="GO:0016556">
    <property type="term" value="P:mRNA modification"/>
    <property type="evidence" value="ECO:0007669"/>
    <property type="project" value="InterPro"/>
</dbReference>
<dbReference type="PROSITE" id="PS51743">
    <property type="entry name" value="ALPHAVIRUS_MT"/>
    <property type="match status" value="1"/>
</dbReference>